<dbReference type="HOGENOM" id="CLU_073320_2_1_5"/>
<dbReference type="OrthoDB" id="7200179at2"/>
<dbReference type="Pfam" id="PF04340">
    <property type="entry name" value="DUF484"/>
    <property type="match status" value="1"/>
</dbReference>
<organism evidence="1 2">
    <name type="scientific">Celeribacter indicus</name>
    <dbReference type="NCBI Taxonomy" id="1208324"/>
    <lineage>
        <taxon>Bacteria</taxon>
        <taxon>Pseudomonadati</taxon>
        <taxon>Pseudomonadota</taxon>
        <taxon>Alphaproteobacteria</taxon>
        <taxon>Rhodobacterales</taxon>
        <taxon>Roseobacteraceae</taxon>
        <taxon>Celeribacter</taxon>
    </lineage>
</organism>
<name>A0A0B5E0A4_9RHOB</name>
<dbReference type="AlphaFoldDB" id="A0A0B5E0A4"/>
<dbReference type="STRING" id="1208324.P73_1177"/>
<proteinExistence type="predicted"/>
<dbReference type="InterPro" id="IPR029016">
    <property type="entry name" value="GAF-like_dom_sf"/>
</dbReference>
<dbReference type="Gene3D" id="3.30.450.40">
    <property type="match status" value="1"/>
</dbReference>
<sequence>MSTQFPRAIPSMADELREKIISAPEMILDDQDVMRALIAADERASGTNVVDLRGIAMERLEERLDRLEDTHRGVIAAAYENLAGTNQVHRAVLKLLEPANFTAFLATLSGEVAEILRVDAVRLLLETKVEAEDPAVKRLGEVLVTAEPGFADGYVTLGRNLPVRPVTLRQISPDGGMIYGAQADFMRSEAVMKLDLGPGRLPGLLILGAEDPHLFRPSQGTDLLVFFAGVFERLMRRWLG</sequence>
<keyword evidence="2" id="KW-1185">Reference proteome</keyword>
<evidence type="ECO:0008006" key="3">
    <source>
        <dbReference type="Google" id="ProtNLM"/>
    </source>
</evidence>
<dbReference type="KEGG" id="cid:P73_1177"/>
<dbReference type="Proteomes" id="UP000031521">
    <property type="component" value="Chromosome"/>
</dbReference>
<dbReference type="RefSeq" id="WP_043868877.1">
    <property type="nucleotide sequence ID" value="NZ_CP004393.1"/>
</dbReference>
<dbReference type="InterPro" id="IPR007435">
    <property type="entry name" value="DUF484"/>
</dbReference>
<evidence type="ECO:0000313" key="2">
    <source>
        <dbReference type="Proteomes" id="UP000031521"/>
    </source>
</evidence>
<gene>
    <name evidence="1" type="ORF">P73_1177</name>
</gene>
<evidence type="ECO:0000313" key="1">
    <source>
        <dbReference type="EMBL" id="AJE45892.1"/>
    </source>
</evidence>
<reference evidence="1 2" key="1">
    <citation type="journal article" date="2014" name="Int. J. Syst. Evol. Microbiol.">
        <title>Celeribacter indicus sp. nov., a polycyclic aromatic hydrocarbon-degrading bacterium from deep-sea sediment and reclassification of Huaishuia halophila as Celeribacter halophilus comb. nov.</title>
        <authorList>
            <person name="Lai Q."/>
            <person name="Cao J."/>
            <person name="Yuan J."/>
            <person name="Li F."/>
            <person name="Shao Z."/>
        </authorList>
    </citation>
    <scope>NUCLEOTIDE SEQUENCE [LARGE SCALE GENOMIC DNA]</scope>
    <source>
        <strain evidence="1">P73</strain>
    </source>
</reference>
<protein>
    <recommendedName>
        <fullName evidence="3">Recombinase XerC</fullName>
    </recommendedName>
</protein>
<dbReference type="EMBL" id="CP004393">
    <property type="protein sequence ID" value="AJE45892.1"/>
    <property type="molecule type" value="Genomic_DNA"/>
</dbReference>
<accession>A0A0B5E0A4</accession>